<dbReference type="NCBIfam" id="TIGR00549">
    <property type="entry name" value="mevalon_kin"/>
    <property type="match status" value="1"/>
</dbReference>
<dbReference type="PROSITE" id="PS00627">
    <property type="entry name" value="GHMP_KINASES_ATP"/>
    <property type="match status" value="1"/>
</dbReference>
<dbReference type="InterPro" id="IPR006205">
    <property type="entry name" value="Mev_gal_kin"/>
</dbReference>
<dbReference type="Pfam" id="PF08544">
    <property type="entry name" value="GHMP_kinases_C"/>
    <property type="match status" value="1"/>
</dbReference>
<dbReference type="UniPathway" id="UPA00057">
    <property type="reaction ID" value="UER00098"/>
</dbReference>
<reference evidence="17" key="1">
    <citation type="submission" date="2018-07" db="EMBL/GenBank/DDBJ databases">
        <authorList>
            <person name="Zhao J."/>
        </authorList>
    </citation>
    <scope>NUCLEOTIDE SEQUENCE [LARGE SCALE GENOMIC DNA]</scope>
    <source>
        <strain evidence="17">GSSD-12</strain>
    </source>
</reference>
<dbReference type="Gene3D" id="3.30.230.10">
    <property type="match status" value="1"/>
</dbReference>
<dbReference type="GO" id="GO:0004496">
    <property type="term" value="F:mevalonate kinase activity"/>
    <property type="evidence" value="ECO:0007669"/>
    <property type="project" value="UniProtKB-EC"/>
</dbReference>
<evidence type="ECO:0000256" key="3">
    <source>
        <dbReference type="ARBA" id="ARBA00012103"/>
    </source>
</evidence>
<feature type="domain" description="GHMP kinase C-terminal" evidence="15">
    <location>
        <begin position="212"/>
        <end position="290"/>
    </location>
</feature>
<dbReference type="EC" id="2.7.1.36" evidence="3"/>
<evidence type="ECO:0000313" key="17">
    <source>
        <dbReference type="Proteomes" id="UP000253868"/>
    </source>
</evidence>
<keyword evidence="9" id="KW-0067">ATP-binding</keyword>
<keyword evidence="8 16" id="KW-0418">Kinase</keyword>
<evidence type="ECO:0000256" key="4">
    <source>
        <dbReference type="ARBA" id="ARBA00022490"/>
    </source>
</evidence>
<proteinExistence type="inferred from homology"/>
<gene>
    <name evidence="16" type="primary">mvk</name>
    <name evidence="16" type="ORF">DVK44_34345</name>
</gene>
<dbReference type="Proteomes" id="UP000253868">
    <property type="component" value="Chromosome"/>
</dbReference>
<dbReference type="GO" id="GO:0005524">
    <property type="term" value="F:ATP binding"/>
    <property type="evidence" value="ECO:0007669"/>
    <property type="project" value="UniProtKB-KW"/>
</dbReference>
<dbReference type="InterPro" id="IPR013750">
    <property type="entry name" value="GHMP_kinase_C_dom"/>
</dbReference>
<dbReference type="AlphaFoldDB" id="A0A345I2B5"/>
<dbReference type="InterPro" id="IPR006203">
    <property type="entry name" value="GHMP_knse_ATP-bd_CS"/>
</dbReference>
<keyword evidence="7" id="KW-0547">Nucleotide-binding</keyword>
<evidence type="ECO:0000256" key="6">
    <source>
        <dbReference type="ARBA" id="ARBA00022679"/>
    </source>
</evidence>
<evidence type="ECO:0000256" key="10">
    <source>
        <dbReference type="ARBA" id="ARBA00022842"/>
    </source>
</evidence>
<evidence type="ECO:0000256" key="8">
    <source>
        <dbReference type="ARBA" id="ARBA00022777"/>
    </source>
</evidence>
<name>A0A345I2B5_9ACTN</name>
<dbReference type="SUPFAM" id="SSF55060">
    <property type="entry name" value="GHMP Kinase, C-terminal domain"/>
    <property type="match status" value="1"/>
</dbReference>
<evidence type="ECO:0000259" key="14">
    <source>
        <dbReference type="Pfam" id="PF00288"/>
    </source>
</evidence>
<evidence type="ECO:0000256" key="11">
    <source>
        <dbReference type="ARBA" id="ARBA00023098"/>
    </source>
</evidence>
<feature type="domain" description="GHMP kinase N-terminal" evidence="14">
    <location>
        <begin position="67"/>
        <end position="140"/>
    </location>
</feature>
<dbReference type="GO" id="GO:0005829">
    <property type="term" value="C:cytosol"/>
    <property type="evidence" value="ECO:0007669"/>
    <property type="project" value="TreeGrafter"/>
</dbReference>
<comment type="similarity">
    <text evidence="2">Belongs to the GHMP kinase family. Mevalonate kinase subfamily.</text>
</comment>
<evidence type="ECO:0000256" key="12">
    <source>
        <dbReference type="ARBA" id="ARBA00029438"/>
    </source>
</evidence>
<evidence type="ECO:0000256" key="2">
    <source>
        <dbReference type="ARBA" id="ARBA00006495"/>
    </source>
</evidence>
<keyword evidence="4" id="KW-0963">Cytoplasm</keyword>
<dbReference type="OrthoDB" id="9764892at2"/>
<dbReference type="InterPro" id="IPR036554">
    <property type="entry name" value="GHMP_kinase_C_sf"/>
</dbReference>
<dbReference type="PANTHER" id="PTHR43290:SF2">
    <property type="entry name" value="MEVALONATE KINASE"/>
    <property type="match status" value="1"/>
</dbReference>
<dbReference type="KEGG" id="spad:DVK44_34345"/>
<dbReference type="InterPro" id="IPR020568">
    <property type="entry name" value="Ribosomal_Su5_D2-typ_SF"/>
</dbReference>
<accession>A0A345I2B5</accession>
<feature type="region of interest" description="Disordered" evidence="13">
    <location>
        <begin position="33"/>
        <end position="57"/>
    </location>
</feature>
<dbReference type="Gene3D" id="3.30.70.890">
    <property type="entry name" value="GHMP kinase, C-terminal domain"/>
    <property type="match status" value="1"/>
</dbReference>
<evidence type="ECO:0000256" key="7">
    <source>
        <dbReference type="ARBA" id="ARBA00022741"/>
    </source>
</evidence>
<sequence length="306" mass="31759">MLLGEHAVVYGAPALVFPVPRLTVTAGARWSRRGTGAPDEVSFTAPHAPLPSMTGQASDGLRRLTTEFRAAFGVDDGRPVDVRIDAAIPSARGLGSSAACARAVVHALAGLYGHDLTESETFDLVQTAENVAHGRSSGVDARGVGASSPLLFLRGGTRELTIGCHGLLVIADSGVVGRTKDAVDLLREGFQHHEGARERFVDRATRLTEEARSALAEGGPEALGERLTDYHDLLRAAGLSTKRVDALVEAALTAGALGAKITGGGLGGCVVALTRPERAGEVIRQLRASGATRTWTVPLRGCAGHA</sequence>
<organism evidence="16 17">
    <name type="scientific">Streptomyces paludis</name>
    <dbReference type="NCBI Taxonomy" id="2282738"/>
    <lineage>
        <taxon>Bacteria</taxon>
        <taxon>Bacillati</taxon>
        <taxon>Actinomycetota</taxon>
        <taxon>Actinomycetes</taxon>
        <taxon>Kitasatosporales</taxon>
        <taxon>Streptomycetaceae</taxon>
        <taxon>Streptomyces</taxon>
    </lineage>
</organism>
<evidence type="ECO:0000256" key="1">
    <source>
        <dbReference type="ARBA" id="ARBA00004496"/>
    </source>
</evidence>
<dbReference type="InterPro" id="IPR006204">
    <property type="entry name" value="GHMP_kinase_N_dom"/>
</dbReference>
<keyword evidence="17" id="KW-1185">Reference proteome</keyword>
<keyword evidence="10" id="KW-0460">Magnesium</keyword>
<evidence type="ECO:0000313" key="16">
    <source>
        <dbReference type="EMBL" id="AXG83089.1"/>
    </source>
</evidence>
<dbReference type="InterPro" id="IPR014721">
    <property type="entry name" value="Ribsml_uS5_D2-typ_fold_subgr"/>
</dbReference>
<dbReference type="SUPFAM" id="SSF54211">
    <property type="entry name" value="Ribosomal protein S5 domain 2-like"/>
    <property type="match status" value="1"/>
</dbReference>
<comment type="subcellular location">
    <subcellularLocation>
        <location evidence="1">Cytoplasm</location>
    </subcellularLocation>
</comment>
<dbReference type="PRINTS" id="PR00959">
    <property type="entry name" value="MEVGALKINASE"/>
</dbReference>
<comment type="pathway">
    <text evidence="12">Isoprenoid biosynthesis; isopentenyl diphosphate biosynthesis via mevalonate pathway; isopentenyl diphosphate from (R)-mevalonate: step 1/3.</text>
</comment>
<keyword evidence="11" id="KW-0443">Lipid metabolism</keyword>
<keyword evidence="5" id="KW-0444">Lipid biosynthesis</keyword>
<evidence type="ECO:0000256" key="13">
    <source>
        <dbReference type="SAM" id="MobiDB-lite"/>
    </source>
</evidence>
<dbReference type="EMBL" id="CP031194">
    <property type="protein sequence ID" value="AXG83089.1"/>
    <property type="molecule type" value="Genomic_DNA"/>
</dbReference>
<evidence type="ECO:0000256" key="9">
    <source>
        <dbReference type="ARBA" id="ARBA00022840"/>
    </source>
</evidence>
<protein>
    <recommendedName>
        <fullName evidence="3">mevalonate kinase</fullName>
        <ecNumber evidence="3">2.7.1.36</ecNumber>
    </recommendedName>
</protein>
<evidence type="ECO:0000256" key="5">
    <source>
        <dbReference type="ARBA" id="ARBA00022516"/>
    </source>
</evidence>
<dbReference type="PANTHER" id="PTHR43290">
    <property type="entry name" value="MEVALONATE KINASE"/>
    <property type="match status" value="1"/>
</dbReference>
<keyword evidence="6 16" id="KW-0808">Transferase</keyword>
<dbReference type="Pfam" id="PF00288">
    <property type="entry name" value="GHMP_kinases_N"/>
    <property type="match status" value="1"/>
</dbReference>
<evidence type="ECO:0000259" key="15">
    <source>
        <dbReference type="Pfam" id="PF08544"/>
    </source>
</evidence>
<dbReference type="GO" id="GO:0019287">
    <property type="term" value="P:isopentenyl diphosphate biosynthetic process, mevalonate pathway"/>
    <property type="evidence" value="ECO:0007669"/>
    <property type="project" value="UniProtKB-UniPathway"/>
</dbReference>